<reference evidence="2 3" key="1">
    <citation type="submission" date="2018-07" db="EMBL/GenBank/DDBJ databases">
        <title>Leeuwenhoekiella genomics.</title>
        <authorList>
            <person name="Tahon G."/>
            <person name="Willems A."/>
        </authorList>
    </citation>
    <scope>NUCLEOTIDE SEQUENCE [LARGE SCALE GENOMIC DNA]</scope>
    <source>
        <strain evidence="2 3">LMG 29608</strain>
    </source>
</reference>
<evidence type="ECO:0000313" key="3">
    <source>
        <dbReference type="Proteomes" id="UP000289859"/>
    </source>
</evidence>
<dbReference type="InterPro" id="IPR011042">
    <property type="entry name" value="6-blade_b-propeller_TolB-like"/>
</dbReference>
<dbReference type="AlphaFoldDB" id="A0A4Q0PFK2"/>
<gene>
    <name evidence="2" type="ORF">DSM02_767</name>
</gene>
<dbReference type="Proteomes" id="UP000289859">
    <property type="component" value="Unassembled WGS sequence"/>
</dbReference>
<sequence>MKKILGILLGISYAAVAQNYYPLHNIPKPANTYTLKESLRTSAGVYTEDGTLLRTLWSNLEKKSGTHRVVWDRLDDEGKPVNDTTTTIKILANKVNYEWKGIIGNTSNTHGGDSIFNNAQVIQGMIQVGEQLYYNCGYNEHDPAFEKFKINNINKNIPVLSRIHYGLEVPYICADEKRIFIGGLDIWNDQKPTMVFAINIADNAQYDFTHGSQYTLASNHKYRSVIGRVQGEESRITGMAVQNNGNYLFIARGKLNSISVYDKNTGRLVNTFTDFINPRELKIIGNQLWCINNKMIEQYTILTNGFLDNRNIFNNTIKEPLAMALNKTGKNIAIADGETNQIKIFNSAGSLIKTLGISGGYRTNPNVLDHKFMLINPAQPEMKTFLCYQDDGKLWVGDTGNYRSLRFNTDYTLDDFIMYQCWIRSMGVDRSNPTRVFANYLEFSVDIEKGNWKLVKNWAGNFKIEQDGEYDRLKWVSTLSNGKTYAFQLATNATQWEVVELADTGLRYTGIKIKRRTPTATLLPNGNIRYFDGELVVKPNQPPLYWKERSLTGFDQNDNPVWGDLEEVANTGILQPSDPIYRETISWNYPPRNDTESNLIISFEGGSAAPDYSSNKYHLGATKKGETGFKWKTAVGTARNYYGPYPEDGRYDMGNGVQYPGGVILVEGKNIFWNYHGEFWKQMQTNIFTHVYDNGLMVGKFGVTGADIFKGKRVWDQTGVPGMAGNNLKGDIISLNGDLYILHGDEGWHGGIHIWKISNLNSIKEFNIPTAKN</sequence>
<accession>A0A4Q0PFK2</accession>
<feature type="signal peptide" evidence="1">
    <location>
        <begin position="1"/>
        <end position="17"/>
    </location>
</feature>
<organism evidence="2 3">
    <name type="scientific">Leeuwenhoekiella polynyae</name>
    <dbReference type="NCBI Taxonomy" id="1550906"/>
    <lineage>
        <taxon>Bacteria</taxon>
        <taxon>Pseudomonadati</taxon>
        <taxon>Bacteroidota</taxon>
        <taxon>Flavobacteriia</taxon>
        <taxon>Flavobacteriales</taxon>
        <taxon>Flavobacteriaceae</taxon>
        <taxon>Leeuwenhoekiella</taxon>
    </lineage>
</organism>
<dbReference type="InterPro" id="IPR011044">
    <property type="entry name" value="Quino_amine_DH_bsu"/>
</dbReference>
<keyword evidence="3" id="KW-1185">Reference proteome</keyword>
<protein>
    <recommendedName>
        <fullName evidence="4">Two component regulator with propeller domain</fullName>
    </recommendedName>
</protein>
<evidence type="ECO:0000256" key="1">
    <source>
        <dbReference type="SAM" id="SignalP"/>
    </source>
</evidence>
<evidence type="ECO:0008006" key="4">
    <source>
        <dbReference type="Google" id="ProtNLM"/>
    </source>
</evidence>
<dbReference type="SUPFAM" id="SSF50969">
    <property type="entry name" value="YVTN repeat-like/Quinoprotein amine dehydrogenase"/>
    <property type="match status" value="1"/>
</dbReference>
<feature type="chain" id="PRO_5020433060" description="Two component regulator with propeller domain" evidence="1">
    <location>
        <begin position="18"/>
        <end position="773"/>
    </location>
</feature>
<evidence type="ECO:0000313" key="2">
    <source>
        <dbReference type="EMBL" id="RXG25601.1"/>
    </source>
</evidence>
<dbReference type="Gene3D" id="2.60.40.4070">
    <property type="match status" value="1"/>
</dbReference>
<dbReference type="OrthoDB" id="1440398at2"/>
<dbReference type="RefSeq" id="WP_128764416.1">
    <property type="nucleotide sequence ID" value="NZ_JBHUOO010000018.1"/>
</dbReference>
<proteinExistence type="predicted"/>
<name>A0A4Q0PFK2_9FLAO</name>
<dbReference type="EMBL" id="QOVK01000002">
    <property type="protein sequence ID" value="RXG25601.1"/>
    <property type="molecule type" value="Genomic_DNA"/>
</dbReference>
<comment type="caution">
    <text evidence="2">The sequence shown here is derived from an EMBL/GenBank/DDBJ whole genome shotgun (WGS) entry which is preliminary data.</text>
</comment>
<keyword evidence="1" id="KW-0732">Signal</keyword>
<dbReference type="Gene3D" id="2.120.10.30">
    <property type="entry name" value="TolB, C-terminal domain"/>
    <property type="match status" value="1"/>
</dbReference>